<protein>
    <submittedName>
        <fullName evidence="3">Uncharacterized protein LOC108830175</fullName>
    </submittedName>
</protein>
<gene>
    <name evidence="3" type="primary">LOC108830175</name>
</gene>
<evidence type="ECO:0000259" key="1">
    <source>
        <dbReference type="Pfam" id="PF13966"/>
    </source>
</evidence>
<evidence type="ECO:0000313" key="3">
    <source>
        <dbReference type="RefSeq" id="XP_018459279.1"/>
    </source>
</evidence>
<dbReference type="KEGG" id="rsz:108830175"/>
<dbReference type="PANTHER" id="PTHR33116:SF76">
    <property type="entry name" value="DUF4283 DOMAIN-CONTAINING PROTEIN"/>
    <property type="match status" value="1"/>
</dbReference>
<reference evidence="3" key="2">
    <citation type="submission" date="2025-08" db="UniProtKB">
        <authorList>
            <consortium name="RefSeq"/>
        </authorList>
    </citation>
    <scope>IDENTIFICATION</scope>
    <source>
        <tissue evidence="3">Leaf</tissue>
    </source>
</reference>
<reference evidence="2" key="1">
    <citation type="journal article" date="2019" name="Database">
        <title>The radish genome database (RadishGD): an integrated information resource for radish genomics.</title>
        <authorList>
            <person name="Yu H.J."/>
            <person name="Baek S."/>
            <person name="Lee Y.J."/>
            <person name="Cho A."/>
            <person name="Mun J.H."/>
        </authorList>
    </citation>
    <scope>NUCLEOTIDE SEQUENCE [LARGE SCALE GENOMIC DNA]</scope>
    <source>
        <strain evidence="2">cv. WK10039</strain>
    </source>
</reference>
<evidence type="ECO:0000313" key="2">
    <source>
        <dbReference type="Proteomes" id="UP000504610"/>
    </source>
</evidence>
<dbReference type="Proteomes" id="UP000504610">
    <property type="component" value="Chromosome 1"/>
</dbReference>
<dbReference type="RefSeq" id="XP_018459279.1">
    <property type="nucleotide sequence ID" value="XM_018603777.1"/>
</dbReference>
<keyword evidence="2" id="KW-1185">Reference proteome</keyword>
<accession>A0A6J0LI09</accession>
<dbReference type="Pfam" id="PF13966">
    <property type="entry name" value="zf-RVT"/>
    <property type="match status" value="1"/>
</dbReference>
<feature type="domain" description="Reverse transcriptase zinc-binding" evidence="1">
    <location>
        <begin position="58"/>
        <end position="142"/>
    </location>
</feature>
<dbReference type="GeneID" id="108830175"/>
<dbReference type="OrthoDB" id="1107057at2759"/>
<dbReference type="PANTHER" id="PTHR33116">
    <property type="entry name" value="REVERSE TRANSCRIPTASE ZINC-BINDING DOMAIN-CONTAINING PROTEIN-RELATED-RELATED"/>
    <property type="match status" value="1"/>
</dbReference>
<dbReference type="InterPro" id="IPR026960">
    <property type="entry name" value="RVT-Znf"/>
</dbReference>
<name>A0A6J0LI09_RAPSA</name>
<proteinExistence type="predicted"/>
<sequence>MVKRQGFGQITGLHLVTYKLIYKLNTQDWAYLDKLLWLLSPVMDYYEWEIDGQVYSSFKTGTIYDYLTEYKPDVPWHSVVWFSRALPRHSFYTWLVIQNRNPTRDRLLQWGLQVDDRCLLCNAAQESRDHLYFGCNYSFDLWVKVARRLQIPPHRDWLDTLNQLMSLSAPLPQRLLSLLAWQSTMYWLWGERNVRLHSQVFRSTDQVFKLLDRQLRNKLSSFRDSNPARSSTMMDSWFRMG</sequence>
<dbReference type="AlphaFoldDB" id="A0A6J0LI09"/>
<organism evidence="2 3">
    <name type="scientific">Raphanus sativus</name>
    <name type="common">Radish</name>
    <name type="synonym">Raphanus raphanistrum var. sativus</name>
    <dbReference type="NCBI Taxonomy" id="3726"/>
    <lineage>
        <taxon>Eukaryota</taxon>
        <taxon>Viridiplantae</taxon>
        <taxon>Streptophyta</taxon>
        <taxon>Embryophyta</taxon>
        <taxon>Tracheophyta</taxon>
        <taxon>Spermatophyta</taxon>
        <taxon>Magnoliopsida</taxon>
        <taxon>eudicotyledons</taxon>
        <taxon>Gunneridae</taxon>
        <taxon>Pentapetalae</taxon>
        <taxon>rosids</taxon>
        <taxon>malvids</taxon>
        <taxon>Brassicales</taxon>
        <taxon>Brassicaceae</taxon>
        <taxon>Brassiceae</taxon>
        <taxon>Raphanus</taxon>
    </lineage>
</organism>